<comment type="caution">
    <text evidence="7">The sequence shown here is derived from an EMBL/GenBank/DDBJ whole genome shotgun (WGS) entry which is preliminary data.</text>
</comment>
<keyword evidence="8" id="KW-1185">Reference proteome</keyword>
<evidence type="ECO:0000256" key="3">
    <source>
        <dbReference type="ARBA" id="ARBA00022801"/>
    </source>
</evidence>
<sequence>MFGAATVVAAAASAAALSAGTASAAPGSAVLGGSSGIVLGGATSCSLTSIGTDNAGRLVGLTAGHCGPAGTAVSAEAAPGAGVIGTVAASDGGTGLDYAVIEFDPARVTPVRTVGATTIAGLAGPPAPGGTVCGNGRSSGFDCGVVWGTVDGREINQSCSQPGDSGGPVTVGDQLVGMNQGRLAGLGGIRFNVPCVAAAFPVHSPAYFQPIGPILTAIDNSGGVGAGFRPI</sequence>
<name>A0ABS1LZ34_9NOCA</name>
<dbReference type="CDD" id="cd21112">
    <property type="entry name" value="alphaLP-like"/>
    <property type="match status" value="1"/>
</dbReference>
<evidence type="ECO:0000256" key="1">
    <source>
        <dbReference type="ARBA" id="ARBA00007664"/>
    </source>
</evidence>
<protein>
    <recommendedName>
        <fullName evidence="9">Peptidase S1</fullName>
    </recommendedName>
</protein>
<evidence type="ECO:0008006" key="9">
    <source>
        <dbReference type="Google" id="ProtNLM"/>
    </source>
</evidence>
<proteinExistence type="inferred from homology"/>
<evidence type="ECO:0000256" key="6">
    <source>
        <dbReference type="SAM" id="SignalP"/>
    </source>
</evidence>
<dbReference type="EMBL" id="JAERRJ010000002">
    <property type="protein sequence ID" value="MBL1073677.1"/>
    <property type="molecule type" value="Genomic_DNA"/>
</dbReference>
<dbReference type="InterPro" id="IPR043504">
    <property type="entry name" value="Peptidase_S1_PA_chymotrypsin"/>
</dbReference>
<keyword evidence="3" id="KW-0378">Hydrolase</keyword>
<evidence type="ECO:0000256" key="2">
    <source>
        <dbReference type="ARBA" id="ARBA00022670"/>
    </source>
</evidence>
<dbReference type="SUPFAM" id="SSF50494">
    <property type="entry name" value="Trypsin-like serine proteases"/>
    <property type="match status" value="1"/>
</dbReference>
<comment type="similarity">
    <text evidence="1">Belongs to the peptidase S1 family.</text>
</comment>
<dbReference type="Gene3D" id="2.40.10.10">
    <property type="entry name" value="Trypsin-like serine proteases"/>
    <property type="match status" value="2"/>
</dbReference>
<keyword evidence="4" id="KW-0720">Serine protease</keyword>
<evidence type="ECO:0000313" key="8">
    <source>
        <dbReference type="Proteomes" id="UP000602198"/>
    </source>
</evidence>
<dbReference type="InterPro" id="IPR009003">
    <property type="entry name" value="Peptidase_S1_PA"/>
</dbReference>
<reference evidence="7 8" key="1">
    <citation type="submission" date="2021-01" db="EMBL/GenBank/DDBJ databases">
        <title>WGS of actinomycetes isolated from Thailand.</title>
        <authorList>
            <person name="Thawai C."/>
        </authorList>
    </citation>
    <scope>NUCLEOTIDE SEQUENCE [LARGE SCALE GENOMIC DNA]</scope>
    <source>
        <strain evidence="7 8">LPG 2</strain>
    </source>
</reference>
<accession>A0ABS1LZ34</accession>
<keyword evidence="2" id="KW-0645">Protease</keyword>
<dbReference type="Proteomes" id="UP000602198">
    <property type="component" value="Unassembled WGS sequence"/>
</dbReference>
<feature type="signal peptide" evidence="6">
    <location>
        <begin position="1"/>
        <end position="24"/>
    </location>
</feature>
<dbReference type="InterPro" id="IPR001316">
    <property type="entry name" value="Pept_S1A_streptogrisin"/>
</dbReference>
<dbReference type="PRINTS" id="PR00861">
    <property type="entry name" value="ALYTICPTASE"/>
</dbReference>
<organism evidence="7 8">
    <name type="scientific">Nocardia acididurans</name>
    <dbReference type="NCBI Taxonomy" id="2802282"/>
    <lineage>
        <taxon>Bacteria</taxon>
        <taxon>Bacillati</taxon>
        <taxon>Actinomycetota</taxon>
        <taxon>Actinomycetes</taxon>
        <taxon>Mycobacteriales</taxon>
        <taxon>Nocardiaceae</taxon>
        <taxon>Nocardia</taxon>
    </lineage>
</organism>
<evidence type="ECO:0000313" key="7">
    <source>
        <dbReference type="EMBL" id="MBL1073677.1"/>
    </source>
</evidence>
<evidence type="ECO:0000256" key="5">
    <source>
        <dbReference type="ARBA" id="ARBA00023157"/>
    </source>
</evidence>
<feature type="chain" id="PRO_5046384754" description="Peptidase S1" evidence="6">
    <location>
        <begin position="25"/>
        <end position="231"/>
    </location>
</feature>
<keyword evidence="6" id="KW-0732">Signal</keyword>
<evidence type="ECO:0000256" key="4">
    <source>
        <dbReference type="ARBA" id="ARBA00022825"/>
    </source>
</evidence>
<gene>
    <name evidence="7" type="ORF">JK358_04660</name>
</gene>
<keyword evidence="5" id="KW-1015">Disulfide bond</keyword>